<dbReference type="AlphaFoldDB" id="A0A6J8DND1"/>
<dbReference type="Pfam" id="PF00643">
    <property type="entry name" value="zf-B_box"/>
    <property type="match status" value="1"/>
</dbReference>
<keyword evidence="5" id="KW-1185">Reference proteome</keyword>
<evidence type="ECO:0000259" key="3">
    <source>
        <dbReference type="PROSITE" id="PS50119"/>
    </source>
</evidence>
<evidence type="ECO:0000256" key="2">
    <source>
        <dbReference type="SAM" id="Coils"/>
    </source>
</evidence>
<dbReference type="InterPro" id="IPR000315">
    <property type="entry name" value="Znf_B-box"/>
</dbReference>
<reference evidence="4 5" key="1">
    <citation type="submission" date="2020-06" db="EMBL/GenBank/DDBJ databases">
        <authorList>
            <person name="Li R."/>
            <person name="Bekaert M."/>
        </authorList>
    </citation>
    <scope>NUCLEOTIDE SEQUENCE [LARGE SCALE GENOMIC DNA]</scope>
    <source>
        <strain evidence="5">wild</strain>
    </source>
</reference>
<feature type="coiled-coil region" evidence="2">
    <location>
        <begin position="139"/>
        <end position="223"/>
    </location>
</feature>
<evidence type="ECO:0000256" key="1">
    <source>
        <dbReference type="PROSITE-ProRule" id="PRU00024"/>
    </source>
</evidence>
<protein>
    <recommendedName>
        <fullName evidence="3">B box-type domain-containing protein</fullName>
    </recommendedName>
</protein>
<dbReference type="EMBL" id="CACVKT020007690">
    <property type="protein sequence ID" value="CAC5410123.1"/>
    <property type="molecule type" value="Genomic_DNA"/>
</dbReference>
<proteinExistence type="predicted"/>
<feature type="domain" description="B box-type" evidence="3">
    <location>
        <begin position="4"/>
        <end position="50"/>
    </location>
</feature>
<dbReference type="PROSITE" id="PS50119">
    <property type="entry name" value="ZF_BBOX"/>
    <property type="match status" value="1"/>
</dbReference>
<evidence type="ECO:0000313" key="5">
    <source>
        <dbReference type="Proteomes" id="UP000507470"/>
    </source>
</evidence>
<dbReference type="CDD" id="cd19757">
    <property type="entry name" value="Bbox1"/>
    <property type="match status" value="1"/>
</dbReference>
<keyword evidence="1" id="KW-0479">Metal-binding</keyword>
<dbReference type="Proteomes" id="UP000507470">
    <property type="component" value="Unassembled WGS sequence"/>
</dbReference>
<gene>
    <name evidence="4" type="ORF">MCOR_43328</name>
</gene>
<keyword evidence="1" id="KW-0862">Zinc</keyword>
<sequence>MAQTSSQKCYICTDKYSVFYCYECQHALCAVCRERHDKIPAVSGHTITDINGIDLSNVQSDNTRYDIPKEPTLPYVPSLNKTMLYTEILEYIQSKTDTSLCKNCFSKEEKLVEIVEENRQLKRDVDEKAVGLTAESNEVRRLRISFKDMEIKYAKKEEENESLSKEIKLLKERDVDEKTVELKAESNEVRRLRISFKDMETKYAKKEEENESLSKEIRLLKKGYVMN</sequence>
<dbReference type="GO" id="GO:0008270">
    <property type="term" value="F:zinc ion binding"/>
    <property type="evidence" value="ECO:0007669"/>
    <property type="project" value="UniProtKB-KW"/>
</dbReference>
<evidence type="ECO:0000313" key="4">
    <source>
        <dbReference type="EMBL" id="CAC5410123.1"/>
    </source>
</evidence>
<keyword evidence="2" id="KW-0175">Coiled coil</keyword>
<keyword evidence="1" id="KW-0863">Zinc-finger</keyword>
<organism evidence="4 5">
    <name type="scientific">Mytilus coruscus</name>
    <name type="common">Sea mussel</name>
    <dbReference type="NCBI Taxonomy" id="42192"/>
    <lineage>
        <taxon>Eukaryota</taxon>
        <taxon>Metazoa</taxon>
        <taxon>Spiralia</taxon>
        <taxon>Lophotrochozoa</taxon>
        <taxon>Mollusca</taxon>
        <taxon>Bivalvia</taxon>
        <taxon>Autobranchia</taxon>
        <taxon>Pteriomorphia</taxon>
        <taxon>Mytilida</taxon>
        <taxon>Mytiloidea</taxon>
        <taxon>Mytilidae</taxon>
        <taxon>Mytilinae</taxon>
        <taxon>Mytilus</taxon>
    </lineage>
</organism>
<name>A0A6J8DND1_MYTCO</name>
<dbReference type="SMART" id="SM00336">
    <property type="entry name" value="BBOX"/>
    <property type="match status" value="1"/>
</dbReference>
<accession>A0A6J8DND1</accession>